<keyword evidence="7 18" id="KW-0479">Metal-binding</keyword>
<dbReference type="GO" id="GO:0005886">
    <property type="term" value="C:plasma membrane"/>
    <property type="evidence" value="ECO:0007669"/>
    <property type="project" value="UniProtKB-SubCell"/>
</dbReference>
<dbReference type="InterPro" id="IPR006121">
    <property type="entry name" value="HMA_dom"/>
</dbReference>
<dbReference type="InterPro" id="IPR036163">
    <property type="entry name" value="HMA_dom_sf"/>
</dbReference>
<evidence type="ECO:0000256" key="16">
    <source>
        <dbReference type="ARBA" id="ARBA00040690"/>
    </source>
</evidence>
<evidence type="ECO:0000256" key="3">
    <source>
        <dbReference type="ARBA" id="ARBA00006024"/>
    </source>
</evidence>
<organism evidence="20 21">
    <name type="scientific">Halarcobacter ebronensis</name>
    <dbReference type="NCBI Taxonomy" id="1462615"/>
    <lineage>
        <taxon>Bacteria</taxon>
        <taxon>Pseudomonadati</taxon>
        <taxon>Campylobacterota</taxon>
        <taxon>Epsilonproteobacteria</taxon>
        <taxon>Campylobacterales</taxon>
        <taxon>Arcobacteraceae</taxon>
        <taxon>Halarcobacter</taxon>
    </lineage>
</organism>
<evidence type="ECO:0000313" key="20">
    <source>
        <dbReference type="EMBL" id="RXJ70040.1"/>
    </source>
</evidence>
<evidence type="ECO:0000256" key="15">
    <source>
        <dbReference type="ARBA" id="ARBA00038904"/>
    </source>
</evidence>
<dbReference type="GO" id="GO:0043682">
    <property type="term" value="F:P-type divalent copper transporter activity"/>
    <property type="evidence" value="ECO:0007669"/>
    <property type="project" value="UniProtKB-EC"/>
</dbReference>
<comment type="caution">
    <text evidence="20">The sequence shown here is derived from an EMBL/GenBank/DDBJ whole genome shotgun (WGS) entry which is preliminary data.</text>
</comment>
<dbReference type="InterPro" id="IPR036412">
    <property type="entry name" value="HAD-like_sf"/>
</dbReference>
<dbReference type="NCBIfam" id="TIGR01494">
    <property type="entry name" value="ATPase_P-type"/>
    <property type="match status" value="1"/>
</dbReference>
<dbReference type="FunFam" id="3.30.70.100:FF:000001">
    <property type="entry name" value="ATPase copper transporting beta"/>
    <property type="match status" value="1"/>
</dbReference>
<keyword evidence="9 18" id="KW-0067">ATP-binding</keyword>
<dbReference type="SUPFAM" id="SSF56784">
    <property type="entry name" value="HAD-like"/>
    <property type="match status" value="1"/>
</dbReference>
<evidence type="ECO:0000256" key="18">
    <source>
        <dbReference type="RuleBase" id="RU362081"/>
    </source>
</evidence>
<feature type="domain" description="HMA" evidence="19">
    <location>
        <begin position="4"/>
        <end position="70"/>
    </location>
</feature>
<evidence type="ECO:0000256" key="13">
    <source>
        <dbReference type="ARBA" id="ARBA00023136"/>
    </source>
</evidence>
<evidence type="ECO:0000256" key="7">
    <source>
        <dbReference type="ARBA" id="ARBA00022723"/>
    </source>
</evidence>
<dbReference type="PROSITE" id="PS01047">
    <property type="entry name" value="HMA_1"/>
    <property type="match status" value="1"/>
</dbReference>
<dbReference type="PROSITE" id="PS00154">
    <property type="entry name" value="ATPASE_E1_E2"/>
    <property type="match status" value="1"/>
</dbReference>
<comment type="function">
    <text evidence="14">Probably involved in copper export.</text>
</comment>
<dbReference type="Proteomes" id="UP000290172">
    <property type="component" value="Unassembled WGS sequence"/>
</dbReference>
<proteinExistence type="inferred from homology"/>
<accession>A0A4Q0YHD0</accession>
<keyword evidence="6 18" id="KW-0812">Transmembrane</keyword>
<dbReference type="NCBIfam" id="TIGR01511">
    <property type="entry name" value="ATPase-IB1_Cu"/>
    <property type="match status" value="1"/>
</dbReference>
<dbReference type="EMBL" id="PDKJ01000001">
    <property type="protein sequence ID" value="RXJ70040.1"/>
    <property type="molecule type" value="Genomic_DNA"/>
</dbReference>
<dbReference type="SFLD" id="SFLDS00003">
    <property type="entry name" value="Haloacid_Dehalogenase"/>
    <property type="match status" value="1"/>
</dbReference>
<dbReference type="SFLD" id="SFLDG00002">
    <property type="entry name" value="C1.7:_P-type_atpase_like"/>
    <property type="match status" value="1"/>
</dbReference>
<name>A0A4Q0YHD0_9BACT</name>
<gene>
    <name evidence="20" type="ORF">CRV08_00305</name>
</gene>
<dbReference type="CDD" id="cd02094">
    <property type="entry name" value="P-type_ATPase_Cu-like"/>
    <property type="match status" value="1"/>
</dbReference>
<evidence type="ECO:0000256" key="5">
    <source>
        <dbReference type="ARBA" id="ARBA00022553"/>
    </source>
</evidence>
<evidence type="ECO:0000256" key="12">
    <source>
        <dbReference type="ARBA" id="ARBA00023065"/>
    </source>
</evidence>
<dbReference type="EC" id="7.2.2.9" evidence="15"/>
<dbReference type="InterPro" id="IPR027256">
    <property type="entry name" value="P-typ_ATPase_IB"/>
</dbReference>
<dbReference type="PRINTS" id="PR00943">
    <property type="entry name" value="CUATPASE"/>
</dbReference>
<dbReference type="SUPFAM" id="SSF81665">
    <property type="entry name" value="Calcium ATPase, transmembrane domain M"/>
    <property type="match status" value="1"/>
</dbReference>
<comment type="similarity">
    <text evidence="3 18">Belongs to the cation transport ATPase (P-type) (TC 3.A.3) family. Type IB subfamily.</text>
</comment>
<evidence type="ECO:0000256" key="10">
    <source>
        <dbReference type="ARBA" id="ARBA00022967"/>
    </source>
</evidence>
<evidence type="ECO:0000313" key="21">
    <source>
        <dbReference type="Proteomes" id="UP000290172"/>
    </source>
</evidence>
<dbReference type="PANTHER" id="PTHR43520">
    <property type="entry name" value="ATP7, ISOFORM B"/>
    <property type="match status" value="1"/>
</dbReference>
<dbReference type="NCBIfam" id="TIGR01525">
    <property type="entry name" value="ATPase-IB_hvy"/>
    <property type="match status" value="1"/>
</dbReference>
<dbReference type="InterPro" id="IPR023298">
    <property type="entry name" value="ATPase_P-typ_TM_dom_sf"/>
</dbReference>
<evidence type="ECO:0000256" key="14">
    <source>
        <dbReference type="ARBA" id="ARBA00037143"/>
    </source>
</evidence>
<feature type="transmembrane region" description="Helical" evidence="18">
    <location>
        <begin position="147"/>
        <end position="174"/>
    </location>
</feature>
<dbReference type="Pfam" id="PF00702">
    <property type="entry name" value="Hydrolase"/>
    <property type="match status" value="1"/>
</dbReference>
<dbReference type="Pfam" id="PF00403">
    <property type="entry name" value="HMA"/>
    <property type="match status" value="1"/>
</dbReference>
<keyword evidence="18" id="KW-1003">Cell membrane</keyword>
<dbReference type="CDD" id="cd00371">
    <property type="entry name" value="HMA"/>
    <property type="match status" value="1"/>
</dbReference>
<feature type="transmembrane region" description="Helical" evidence="18">
    <location>
        <begin position="671"/>
        <end position="692"/>
    </location>
</feature>
<feature type="transmembrane region" description="Helical" evidence="18">
    <location>
        <begin position="116"/>
        <end position="135"/>
    </location>
</feature>
<dbReference type="SFLD" id="SFLDF00027">
    <property type="entry name" value="p-type_atpase"/>
    <property type="match status" value="1"/>
</dbReference>
<dbReference type="Gene3D" id="3.40.1110.10">
    <property type="entry name" value="Calcium-transporting ATPase, cytoplasmic domain N"/>
    <property type="match status" value="1"/>
</dbReference>
<dbReference type="InterPro" id="IPR018303">
    <property type="entry name" value="ATPase_P-typ_P_site"/>
</dbReference>
<keyword evidence="13 18" id="KW-0472">Membrane</keyword>
<dbReference type="Gene3D" id="2.70.150.10">
    <property type="entry name" value="Calcium-transporting ATPase, cytoplasmic transduction domain A"/>
    <property type="match status" value="1"/>
</dbReference>
<feature type="transmembrane region" description="Helical" evidence="18">
    <location>
        <begin position="698"/>
        <end position="718"/>
    </location>
</feature>
<feature type="transmembrane region" description="Helical" evidence="18">
    <location>
        <begin position="180"/>
        <end position="199"/>
    </location>
</feature>
<dbReference type="InterPro" id="IPR023299">
    <property type="entry name" value="ATPase_P-typ_cyto_dom_N"/>
</dbReference>
<dbReference type="InterPro" id="IPR023214">
    <property type="entry name" value="HAD_sf"/>
</dbReference>
<evidence type="ECO:0000256" key="17">
    <source>
        <dbReference type="ARBA" id="ARBA00047424"/>
    </source>
</evidence>
<evidence type="ECO:0000256" key="9">
    <source>
        <dbReference type="ARBA" id="ARBA00022840"/>
    </source>
</evidence>
<dbReference type="Pfam" id="PF00122">
    <property type="entry name" value="E1-E2_ATPase"/>
    <property type="match status" value="1"/>
</dbReference>
<dbReference type="Gene3D" id="3.30.70.100">
    <property type="match status" value="1"/>
</dbReference>
<dbReference type="AlphaFoldDB" id="A0A4Q0YHD0"/>
<dbReference type="PRINTS" id="PR00119">
    <property type="entry name" value="CATATPASE"/>
</dbReference>
<evidence type="ECO:0000256" key="6">
    <source>
        <dbReference type="ARBA" id="ARBA00022692"/>
    </source>
</evidence>
<evidence type="ECO:0000259" key="19">
    <source>
        <dbReference type="PROSITE" id="PS50846"/>
    </source>
</evidence>
<keyword evidence="5" id="KW-0597">Phosphoprotein</keyword>
<dbReference type="PROSITE" id="PS50846">
    <property type="entry name" value="HMA_2"/>
    <property type="match status" value="1"/>
</dbReference>
<feature type="transmembrane region" description="Helical" evidence="18">
    <location>
        <begin position="362"/>
        <end position="387"/>
    </location>
</feature>
<dbReference type="InterPro" id="IPR017969">
    <property type="entry name" value="Heavy-metal-associated_CS"/>
</dbReference>
<feature type="transmembrane region" description="Helical" evidence="18">
    <location>
        <begin position="334"/>
        <end position="356"/>
    </location>
</feature>
<dbReference type="InterPro" id="IPR044492">
    <property type="entry name" value="P_typ_ATPase_HD_dom"/>
</dbReference>
<dbReference type="GO" id="GO:0012505">
    <property type="term" value="C:endomembrane system"/>
    <property type="evidence" value="ECO:0007669"/>
    <property type="project" value="UniProtKB-SubCell"/>
</dbReference>
<evidence type="ECO:0000256" key="8">
    <source>
        <dbReference type="ARBA" id="ARBA00022741"/>
    </source>
</evidence>
<dbReference type="PANTHER" id="PTHR43520:SF8">
    <property type="entry name" value="P-TYPE CU(+) TRANSPORTER"/>
    <property type="match status" value="1"/>
</dbReference>
<dbReference type="GO" id="GO:0005524">
    <property type="term" value="F:ATP binding"/>
    <property type="evidence" value="ECO:0007669"/>
    <property type="project" value="UniProtKB-UniRule"/>
</dbReference>
<dbReference type="InterPro" id="IPR001757">
    <property type="entry name" value="P_typ_ATPase"/>
</dbReference>
<dbReference type="RefSeq" id="WP_128977886.1">
    <property type="nucleotide sequence ID" value="NZ_PDKJ01000001.1"/>
</dbReference>
<comment type="subcellular location">
    <subcellularLocation>
        <location evidence="2 18">Cell membrane</location>
    </subcellularLocation>
    <subcellularLocation>
        <location evidence="1">Endomembrane system</location>
        <topology evidence="1">Multi-pass membrane protein</topology>
    </subcellularLocation>
</comment>
<protein>
    <recommendedName>
        <fullName evidence="16">Copper-transporting ATPase</fullName>
        <ecNumber evidence="15">7.2.2.9</ecNumber>
    </recommendedName>
</protein>
<keyword evidence="4" id="KW-0813">Transport</keyword>
<comment type="catalytic activity">
    <reaction evidence="17">
        <text>Cu(2+)(in) + ATP + H2O = Cu(2+)(out) + ADP + phosphate + H(+)</text>
        <dbReference type="Rhea" id="RHEA:10376"/>
        <dbReference type="ChEBI" id="CHEBI:15377"/>
        <dbReference type="ChEBI" id="CHEBI:15378"/>
        <dbReference type="ChEBI" id="CHEBI:29036"/>
        <dbReference type="ChEBI" id="CHEBI:30616"/>
        <dbReference type="ChEBI" id="CHEBI:43474"/>
        <dbReference type="ChEBI" id="CHEBI:456216"/>
        <dbReference type="EC" id="7.2.2.9"/>
    </reaction>
</comment>
<evidence type="ECO:0000256" key="11">
    <source>
        <dbReference type="ARBA" id="ARBA00022989"/>
    </source>
</evidence>
<dbReference type="InterPro" id="IPR059000">
    <property type="entry name" value="ATPase_P-type_domA"/>
</dbReference>
<dbReference type="InterPro" id="IPR008250">
    <property type="entry name" value="ATPase_P-typ_transduc_dom_A_sf"/>
</dbReference>
<feature type="transmembrane region" description="Helical" evidence="18">
    <location>
        <begin position="90"/>
        <end position="110"/>
    </location>
</feature>
<dbReference type="GO" id="GO:0055070">
    <property type="term" value="P:copper ion homeostasis"/>
    <property type="evidence" value="ECO:0007669"/>
    <property type="project" value="TreeGrafter"/>
</dbReference>
<sequence length="725" mass="80136">MSKETIHLNISGMTCVNCSNGIEKFLKKQKGVEACKVSFASNEGEFEIDSEIFSKQKLIDKIELLGYKIEDDFKHLEIAQKKDFEKLKRLFFISIVLTLTIFILAFTNIVDESIKKYIIFIIATAVQFFCGMRFYKLGYKALSNRNYDMNVLVAIGTSAAYFYSTFVLFFPNLFPENLRFLYFDGAAVIITFVLLGRYLEERSKQKASDFLKKLMNLTPQNATLLKENNETEVVLAKLLNIGDKILVKTGENIATDGVIITGNADIDTSMITGESMPQFKQKGDEVLSGTLNTNGVITVEVTKLTSDTTLSKIINLLKTAQSKQIPISRFADKIANIFVPSVITISILTFIIWAFVGNMQNAILASISVLIISCPCALGLATPIAIVSSVSRGAKEGILIKNPEILEIIKDIKYAVFDKTGTLTKGEIVVKETNIEPKYFEMILSVESLSEHPISKAIVKYISSQNIKSTLDVDDLEIIAGRGIKATIGNKKLILGNKQLLDENSIEISPIHLKAYESHLNMSNGVILASIDNNSIGLFSLEDQLKEHARELIESLKALNIKPILLSGDNSITAKKVAETIGIDEVYSEVIPTQKYEVIKDIQKKGRVMFVGDGINDALSIKQADIGITLNSGSDITKDAGDIILINNDLDAISKSIKLSKETMKIIKENLFWAFIYNAIGIPLAAGILYPINGLMLTPMYAGIAMSFSSVTVVLNSLRLKLKRL</sequence>
<evidence type="ECO:0000256" key="1">
    <source>
        <dbReference type="ARBA" id="ARBA00004127"/>
    </source>
</evidence>
<dbReference type="SUPFAM" id="SSF81653">
    <property type="entry name" value="Calcium ATPase, transduction domain A"/>
    <property type="match status" value="1"/>
</dbReference>
<dbReference type="GO" id="GO:0016887">
    <property type="term" value="F:ATP hydrolysis activity"/>
    <property type="evidence" value="ECO:0007669"/>
    <property type="project" value="InterPro"/>
</dbReference>
<dbReference type="SUPFAM" id="SSF55008">
    <property type="entry name" value="HMA, heavy metal-associated domain"/>
    <property type="match status" value="1"/>
</dbReference>
<dbReference type="FunFam" id="2.70.150.10:FF:000002">
    <property type="entry name" value="Copper-transporting ATPase 1, putative"/>
    <property type="match status" value="1"/>
</dbReference>
<dbReference type="GO" id="GO:0005507">
    <property type="term" value="F:copper ion binding"/>
    <property type="evidence" value="ECO:0007669"/>
    <property type="project" value="TreeGrafter"/>
</dbReference>
<keyword evidence="10" id="KW-1278">Translocase</keyword>
<evidence type="ECO:0000256" key="2">
    <source>
        <dbReference type="ARBA" id="ARBA00004236"/>
    </source>
</evidence>
<keyword evidence="8 18" id="KW-0547">Nucleotide-binding</keyword>
<keyword evidence="12" id="KW-0406">Ion transport</keyword>
<keyword evidence="11 18" id="KW-1133">Transmembrane helix</keyword>
<evidence type="ECO:0000256" key="4">
    <source>
        <dbReference type="ARBA" id="ARBA00022448"/>
    </source>
</evidence>
<reference evidence="20 21" key="1">
    <citation type="submission" date="2017-10" db="EMBL/GenBank/DDBJ databases">
        <title>Genomics of the genus Arcobacter.</title>
        <authorList>
            <person name="Perez-Cataluna A."/>
            <person name="Figueras M.J."/>
        </authorList>
    </citation>
    <scope>NUCLEOTIDE SEQUENCE [LARGE SCALE GENOMIC DNA]</scope>
    <source>
        <strain evidence="20 21">CECT 8993</strain>
    </source>
</reference>
<dbReference type="Gene3D" id="3.40.50.1000">
    <property type="entry name" value="HAD superfamily/HAD-like"/>
    <property type="match status" value="1"/>
</dbReference>